<name>A0A0V7ZH01_9CYAN</name>
<feature type="region of interest" description="Disordered" evidence="8">
    <location>
        <begin position="121"/>
        <end position="179"/>
    </location>
</feature>
<dbReference type="Pfam" id="PF02321">
    <property type="entry name" value="OEP"/>
    <property type="match status" value="1"/>
</dbReference>
<dbReference type="PANTHER" id="PTHR30026:SF20">
    <property type="entry name" value="OUTER MEMBRANE PROTEIN TOLC"/>
    <property type="match status" value="1"/>
</dbReference>
<gene>
    <name evidence="10" type="ORF">BC008_15365</name>
</gene>
<dbReference type="RefSeq" id="WP_058184296.1">
    <property type="nucleotide sequence ID" value="NZ_LMTZ01000131.1"/>
</dbReference>
<evidence type="ECO:0000256" key="5">
    <source>
        <dbReference type="ARBA" id="ARBA00022692"/>
    </source>
</evidence>
<comment type="similarity">
    <text evidence="2">Belongs to the outer membrane factor (OMF) (TC 1.B.17) family.</text>
</comment>
<dbReference type="InterPro" id="IPR003423">
    <property type="entry name" value="OMP_efflux"/>
</dbReference>
<dbReference type="GO" id="GO:1990281">
    <property type="term" value="C:efflux pump complex"/>
    <property type="evidence" value="ECO:0007669"/>
    <property type="project" value="TreeGrafter"/>
</dbReference>
<dbReference type="GO" id="GO:0009279">
    <property type="term" value="C:cell outer membrane"/>
    <property type="evidence" value="ECO:0007669"/>
    <property type="project" value="UniProtKB-SubCell"/>
</dbReference>
<evidence type="ECO:0000313" key="10">
    <source>
        <dbReference type="EMBL" id="KST63833.1"/>
    </source>
</evidence>
<reference evidence="10 11" key="1">
    <citation type="journal article" date="2015" name="Genome Announc.">
        <title>Draft Genome of the Euendolithic (true boring) Cyanobacterium Mastigocoleus testarum strain BC008.</title>
        <authorList>
            <person name="Guida B.S."/>
            <person name="Garcia-Pichel F."/>
        </authorList>
    </citation>
    <scope>NUCLEOTIDE SEQUENCE [LARGE SCALE GENOMIC DNA]</scope>
    <source>
        <strain evidence="10 11">BC008</strain>
    </source>
</reference>
<feature type="transmembrane region" description="Helical" evidence="9">
    <location>
        <begin position="21"/>
        <end position="49"/>
    </location>
</feature>
<dbReference type="PANTHER" id="PTHR30026">
    <property type="entry name" value="OUTER MEMBRANE PROTEIN TOLC"/>
    <property type="match status" value="1"/>
</dbReference>
<evidence type="ECO:0008006" key="12">
    <source>
        <dbReference type="Google" id="ProtNLM"/>
    </source>
</evidence>
<evidence type="ECO:0000313" key="11">
    <source>
        <dbReference type="Proteomes" id="UP000053372"/>
    </source>
</evidence>
<evidence type="ECO:0000256" key="8">
    <source>
        <dbReference type="SAM" id="MobiDB-lite"/>
    </source>
</evidence>
<dbReference type="EMBL" id="LMTZ01000131">
    <property type="protein sequence ID" value="KST63833.1"/>
    <property type="molecule type" value="Genomic_DNA"/>
</dbReference>
<evidence type="ECO:0000256" key="7">
    <source>
        <dbReference type="ARBA" id="ARBA00023237"/>
    </source>
</evidence>
<evidence type="ECO:0000256" key="4">
    <source>
        <dbReference type="ARBA" id="ARBA00022452"/>
    </source>
</evidence>
<feature type="compositionally biased region" description="Basic and acidic residues" evidence="8">
    <location>
        <begin position="130"/>
        <end position="140"/>
    </location>
</feature>
<keyword evidence="7" id="KW-0998">Cell outer membrane</keyword>
<comment type="subcellular location">
    <subcellularLocation>
        <location evidence="1">Cell outer membrane</location>
    </subcellularLocation>
</comment>
<evidence type="ECO:0000256" key="1">
    <source>
        <dbReference type="ARBA" id="ARBA00004442"/>
    </source>
</evidence>
<keyword evidence="5 9" id="KW-0812">Transmembrane</keyword>
<evidence type="ECO:0000256" key="9">
    <source>
        <dbReference type="SAM" id="Phobius"/>
    </source>
</evidence>
<keyword evidence="6 9" id="KW-0472">Membrane</keyword>
<keyword evidence="9" id="KW-1133">Transmembrane helix</keyword>
<dbReference type="GO" id="GO:0015288">
    <property type="term" value="F:porin activity"/>
    <property type="evidence" value="ECO:0007669"/>
    <property type="project" value="TreeGrafter"/>
</dbReference>
<feature type="compositionally biased region" description="Polar residues" evidence="8">
    <location>
        <begin position="141"/>
        <end position="160"/>
    </location>
</feature>
<keyword evidence="3" id="KW-0813">Transport</keyword>
<protein>
    <recommendedName>
        <fullName evidence="12">Transporter</fullName>
    </recommendedName>
</protein>
<evidence type="ECO:0000256" key="6">
    <source>
        <dbReference type="ARBA" id="ARBA00023136"/>
    </source>
</evidence>
<dbReference type="GO" id="GO:0015562">
    <property type="term" value="F:efflux transmembrane transporter activity"/>
    <property type="evidence" value="ECO:0007669"/>
    <property type="project" value="InterPro"/>
</dbReference>
<proteinExistence type="inferred from homology"/>
<sequence>MILDNFYLLQNKKIRRDVKPYISDFFITTTFLTLNSIIILTVTMGSAFADVHENKIKYLSEYISENISENLVEDKYSQPLCINLVCDQSEKNVWVADALVPDVFNKYPAIFQRTLSEQEQFDNNLNASQDKPKKEGKKPNDSSQNLNKPQLTRTQINTSNPERKKLNTEKNNLRKQQQEKEIRLSLSDVVFLVVANNTDIKNAYLNRIAEKEDLAVEEDKFVPNLTPTFSLSLDGLGGNTNSNSTGRAGAQVEVRVPTGATLNFNWEGNAEISGENNLSSGTNDDFFRQSFQVDINQPILRGAGTKVNRASVKIARLQEQENIINLKSTLINTITNSIIAYRNLLQAQERVKIQQLTLKNAQESLEVTQALIDAGRRAPVDIIQNEANVARIRVNLLNAENQLESRKVALLTILDIDKNTKIVAEGIPPVKPTVLNLNKLRETALANRPSYLISKIDVSQNKLQLLEAKDRRRWNLSLTASLRNETDQESDARAGLSLSRTIGDLSLKQQFERARVNLLQSENSLQNNLADLDLGLQDRIREVNLSFSQLELAQNSTRLSQQQLEIEEERRRLGRDVTILDLIRLQEDLAQARVDELDATIGYLNALTNLDLFLGTTLQTWNIEIRD</sequence>
<dbReference type="AlphaFoldDB" id="A0A0V7ZH01"/>
<evidence type="ECO:0000256" key="2">
    <source>
        <dbReference type="ARBA" id="ARBA00007613"/>
    </source>
</evidence>
<dbReference type="Gene3D" id="1.20.1600.10">
    <property type="entry name" value="Outer membrane efflux proteins (OEP)"/>
    <property type="match status" value="1"/>
</dbReference>
<organism evidence="10 11">
    <name type="scientific">Mastigocoleus testarum BC008</name>
    <dbReference type="NCBI Taxonomy" id="371196"/>
    <lineage>
        <taxon>Bacteria</taxon>
        <taxon>Bacillati</taxon>
        <taxon>Cyanobacteriota</taxon>
        <taxon>Cyanophyceae</taxon>
        <taxon>Nostocales</taxon>
        <taxon>Hapalosiphonaceae</taxon>
        <taxon>Mastigocoleus</taxon>
    </lineage>
</organism>
<dbReference type="Proteomes" id="UP000053372">
    <property type="component" value="Unassembled WGS sequence"/>
</dbReference>
<dbReference type="SUPFAM" id="SSF56954">
    <property type="entry name" value="Outer membrane efflux proteins (OEP)"/>
    <property type="match status" value="1"/>
</dbReference>
<comment type="caution">
    <text evidence="10">The sequence shown here is derived from an EMBL/GenBank/DDBJ whole genome shotgun (WGS) entry which is preliminary data.</text>
</comment>
<accession>A0A0V7ZH01</accession>
<feature type="compositionally biased region" description="Basic and acidic residues" evidence="8">
    <location>
        <begin position="161"/>
        <end position="179"/>
    </location>
</feature>
<dbReference type="InterPro" id="IPR051906">
    <property type="entry name" value="TolC-like"/>
</dbReference>
<keyword evidence="4" id="KW-1134">Transmembrane beta strand</keyword>
<evidence type="ECO:0000256" key="3">
    <source>
        <dbReference type="ARBA" id="ARBA00022448"/>
    </source>
</evidence>
<keyword evidence="11" id="KW-1185">Reference proteome</keyword>